<sequence length="292" mass="33955">MESIATRSSETARDVELNEHEQVPQSADREFESKPWKYVGYKGYVDFLSSDDDLFILRRFNALNTRIALVKQDKISELEQRLAEIDEQHRQRDAPDVNNGTIRDDLEERRLLLNDISDEIYRYNKIVLQQSRLREYPAASTSDIKNIEKWHFNRKGKEDYGAIDADEQKYLNHKNDLICVTHKNKTPLRKMIDKSRRLRTLGVWRSKDEKSIPHDESQDVSYYSDQRIDGFASAFIVFVGLTMLVAPIWVLDSLESMRLRLMVITVFIVVFLLVMSFAMVAKPFEALGATAA</sequence>
<keyword evidence="2" id="KW-0472">Membrane</keyword>
<evidence type="ECO:0000256" key="2">
    <source>
        <dbReference type="SAM" id="Phobius"/>
    </source>
</evidence>
<feature type="transmembrane region" description="Helical" evidence="2">
    <location>
        <begin position="263"/>
        <end position="281"/>
    </location>
</feature>
<evidence type="ECO:0000313" key="5">
    <source>
        <dbReference type="Proteomes" id="UP000030651"/>
    </source>
</evidence>
<proteinExistence type="predicted"/>
<evidence type="ECO:0000259" key="3">
    <source>
        <dbReference type="Pfam" id="PF20237"/>
    </source>
</evidence>
<feature type="domain" description="DUF6594" evidence="3">
    <location>
        <begin position="41"/>
        <end position="292"/>
    </location>
</feature>
<dbReference type="Pfam" id="PF20237">
    <property type="entry name" value="DUF6594"/>
    <property type="match status" value="1"/>
</dbReference>
<gene>
    <name evidence="4" type="ORF">PFICI_10104</name>
</gene>
<dbReference type="InParanoid" id="W3WY12"/>
<dbReference type="KEGG" id="pfy:PFICI_10104"/>
<keyword evidence="2" id="KW-0812">Transmembrane</keyword>
<organism evidence="4 5">
    <name type="scientific">Pestalotiopsis fici (strain W106-1 / CGMCC3.15140)</name>
    <dbReference type="NCBI Taxonomy" id="1229662"/>
    <lineage>
        <taxon>Eukaryota</taxon>
        <taxon>Fungi</taxon>
        <taxon>Dikarya</taxon>
        <taxon>Ascomycota</taxon>
        <taxon>Pezizomycotina</taxon>
        <taxon>Sordariomycetes</taxon>
        <taxon>Xylariomycetidae</taxon>
        <taxon>Amphisphaeriales</taxon>
        <taxon>Sporocadaceae</taxon>
        <taxon>Pestalotiopsis</taxon>
    </lineage>
</organism>
<dbReference type="OMA" id="QSADREF"/>
<keyword evidence="5" id="KW-1185">Reference proteome</keyword>
<feature type="transmembrane region" description="Helical" evidence="2">
    <location>
        <begin position="231"/>
        <end position="251"/>
    </location>
</feature>
<dbReference type="EMBL" id="KI912115">
    <property type="protein sequence ID" value="ETS78042.1"/>
    <property type="molecule type" value="Genomic_DNA"/>
</dbReference>
<feature type="compositionally biased region" description="Basic and acidic residues" evidence="1">
    <location>
        <begin position="10"/>
        <end position="29"/>
    </location>
</feature>
<dbReference type="AlphaFoldDB" id="W3WY12"/>
<dbReference type="InterPro" id="IPR046529">
    <property type="entry name" value="DUF6594"/>
</dbReference>
<keyword evidence="2" id="KW-1133">Transmembrane helix</keyword>
<protein>
    <recommendedName>
        <fullName evidence="3">DUF6594 domain-containing protein</fullName>
    </recommendedName>
</protein>
<dbReference type="Proteomes" id="UP000030651">
    <property type="component" value="Unassembled WGS sequence"/>
</dbReference>
<reference evidence="5" key="1">
    <citation type="journal article" date="2015" name="BMC Genomics">
        <title>Genomic and transcriptomic analysis of the endophytic fungus Pestalotiopsis fici reveals its lifestyle and high potential for synthesis of natural products.</title>
        <authorList>
            <person name="Wang X."/>
            <person name="Zhang X."/>
            <person name="Liu L."/>
            <person name="Xiang M."/>
            <person name="Wang W."/>
            <person name="Sun X."/>
            <person name="Che Y."/>
            <person name="Guo L."/>
            <person name="Liu G."/>
            <person name="Guo L."/>
            <person name="Wang C."/>
            <person name="Yin W.B."/>
            <person name="Stadler M."/>
            <person name="Zhang X."/>
            <person name="Liu X."/>
        </authorList>
    </citation>
    <scope>NUCLEOTIDE SEQUENCE [LARGE SCALE GENOMIC DNA]</scope>
    <source>
        <strain evidence="5">W106-1 / CGMCC3.15140</strain>
    </source>
</reference>
<dbReference type="eggNOG" id="ENOG502SPW2">
    <property type="taxonomic scope" value="Eukaryota"/>
</dbReference>
<dbReference type="RefSeq" id="XP_007836876.1">
    <property type="nucleotide sequence ID" value="XM_007838685.1"/>
</dbReference>
<evidence type="ECO:0000256" key="1">
    <source>
        <dbReference type="SAM" id="MobiDB-lite"/>
    </source>
</evidence>
<dbReference type="GeneID" id="19275117"/>
<name>W3WY12_PESFW</name>
<accession>W3WY12</accession>
<dbReference type="PANTHER" id="PTHR34502:SF4">
    <property type="entry name" value="DUF6594 DOMAIN-CONTAINING PROTEIN"/>
    <property type="match status" value="1"/>
</dbReference>
<evidence type="ECO:0000313" key="4">
    <source>
        <dbReference type="EMBL" id="ETS78042.1"/>
    </source>
</evidence>
<feature type="region of interest" description="Disordered" evidence="1">
    <location>
        <begin position="1"/>
        <end position="29"/>
    </location>
</feature>
<dbReference type="PANTHER" id="PTHR34502">
    <property type="entry name" value="DUF6594 DOMAIN-CONTAINING PROTEIN-RELATED"/>
    <property type="match status" value="1"/>
</dbReference>
<dbReference type="OrthoDB" id="5416037at2759"/>
<dbReference type="HOGENOM" id="CLU_051118_1_1_1"/>